<dbReference type="SUPFAM" id="SSF52540">
    <property type="entry name" value="P-loop containing nucleoside triphosphate hydrolases"/>
    <property type="match status" value="1"/>
</dbReference>
<accession>A0A3L7J630</accession>
<dbReference type="PROSITE" id="PS51257">
    <property type="entry name" value="PROKAR_LIPOPROTEIN"/>
    <property type="match status" value="1"/>
</dbReference>
<name>A0A3L7J630_9MICO</name>
<evidence type="ECO:0000256" key="6">
    <source>
        <dbReference type="ARBA" id="ARBA00023136"/>
    </source>
</evidence>
<feature type="transmembrane region" description="Helical" evidence="7">
    <location>
        <begin position="20"/>
        <end position="42"/>
    </location>
</feature>
<evidence type="ECO:0000313" key="10">
    <source>
        <dbReference type="EMBL" id="RLQ85984.1"/>
    </source>
</evidence>
<keyword evidence="4" id="KW-0067">ATP-binding</keyword>
<dbReference type="GO" id="GO:0042883">
    <property type="term" value="P:cysteine transport"/>
    <property type="evidence" value="ECO:0007669"/>
    <property type="project" value="InterPro"/>
</dbReference>
<dbReference type="EMBL" id="RCWJ01000001">
    <property type="protein sequence ID" value="RLQ85984.1"/>
    <property type="molecule type" value="Genomic_DNA"/>
</dbReference>
<dbReference type="InterPro" id="IPR003439">
    <property type="entry name" value="ABC_transporter-like_ATP-bd"/>
</dbReference>
<dbReference type="Gene3D" id="1.20.1560.10">
    <property type="entry name" value="ABC transporter type 1, transmembrane domain"/>
    <property type="match status" value="1"/>
</dbReference>
<keyword evidence="5 7" id="KW-1133">Transmembrane helix</keyword>
<proteinExistence type="predicted"/>
<dbReference type="InterPro" id="IPR027417">
    <property type="entry name" value="P-loop_NTPase"/>
</dbReference>
<dbReference type="Pfam" id="PF00664">
    <property type="entry name" value="ABC_membrane"/>
    <property type="match status" value="1"/>
</dbReference>
<feature type="transmembrane region" description="Helical" evidence="7">
    <location>
        <begin position="136"/>
        <end position="156"/>
    </location>
</feature>
<dbReference type="InterPro" id="IPR017871">
    <property type="entry name" value="ABC_transporter-like_CS"/>
</dbReference>
<evidence type="ECO:0000256" key="7">
    <source>
        <dbReference type="SAM" id="Phobius"/>
    </source>
</evidence>
<dbReference type="InterPro" id="IPR011527">
    <property type="entry name" value="ABC1_TM_dom"/>
</dbReference>
<evidence type="ECO:0000256" key="3">
    <source>
        <dbReference type="ARBA" id="ARBA00022741"/>
    </source>
</evidence>
<dbReference type="GO" id="GO:0016887">
    <property type="term" value="F:ATP hydrolysis activity"/>
    <property type="evidence" value="ECO:0007669"/>
    <property type="project" value="InterPro"/>
</dbReference>
<dbReference type="Proteomes" id="UP000282460">
    <property type="component" value="Unassembled WGS sequence"/>
</dbReference>
<dbReference type="InterPro" id="IPR003593">
    <property type="entry name" value="AAA+_ATPase"/>
</dbReference>
<sequence>MKVRPLDPRLLRYAVSARWFLAGGAALGLATTACILAFAWLITECVTGAIEGRGLTELSPYIGILAAVALLRAGLVYAQDLIAARGAAKVKSELRLGVLDAVRRLGPSFLAERNSARVATLLGRGMDALDDYFSKYLPQLILTVIVTPIVVFVVLLSDWVSAVFILVTLPLIPVFMVLIGWATQAVQRKQWSVLGDLSSGFVDTLGGLATLKIFGREFRQVKRMRSITTAYRVQTMRVLRISFLSSFALELAASLSVALVAVSIGLRLVDGSLGLSVGLFVLLLAPEAFLPLRQVGANFHASAEGVAAADDAFALLDDARKIPADATPALDHGALVSGVLSLRDVTVDYGEGAVAAPVSVDFTPGVLTVLAGPSGVGKSSLLAAILGFAPYSGSVSLGGHPISSSATERGWLAWAGQRPSLSMGTIADNVALGSDKVDLGLVGRALQLAAAPELDPDLPVGVGGAGLSGGQAQRVALARAIYRALDRRCAVLLLDEPSSALDHATEARLLDGLAAVARTGIAVVVVSHRQAVIERADSVVRISPRSAVTV</sequence>
<comment type="caution">
    <text evidence="10">The sequence shown here is derived from an EMBL/GenBank/DDBJ whole genome shotgun (WGS) entry which is preliminary data.</text>
</comment>
<dbReference type="PANTHER" id="PTHR24221:SF590">
    <property type="entry name" value="COMPONENT LINKED WITH THE ASSEMBLY OF CYTOCHROME' TRANSPORT TRANSMEMBRANE ATP-BINDING PROTEIN ABC TRANSPORTER CYDD-RELATED"/>
    <property type="match status" value="1"/>
</dbReference>
<dbReference type="PROSITE" id="PS50893">
    <property type="entry name" value="ABC_TRANSPORTER_2"/>
    <property type="match status" value="1"/>
</dbReference>
<feature type="domain" description="ABC transmembrane type-1" evidence="9">
    <location>
        <begin position="22"/>
        <end position="304"/>
    </location>
</feature>
<dbReference type="AlphaFoldDB" id="A0A3L7J630"/>
<dbReference type="InterPro" id="IPR014216">
    <property type="entry name" value="ABC_transptr_CydD"/>
</dbReference>
<evidence type="ECO:0000259" key="8">
    <source>
        <dbReference type="PROSITE" id="PS50893"/>
    </source>
</evidence>
<evidence type="ECO:0000256" key="1">
    <source>
        <dbReference type="ARBA" id="ARBA00004651"/>
    </source>
</evidence>
<dbReference type="GO" id="GO:0005886">
    <property type="term" value="C:plasma membrane"/>
    <property type="evidence" value="ECO:0007669"/>
    <property type="project" value="UniProtKB-SubCell"/>
</dbReference>
<feature type="transmembrane region" description="Helical" evidence="7">
    <location>
        <begin position="241"/>
        <end position="266"/>
    </location>
</feature>
<dbReference type="InterPro" id="IPR039421">
    <property type="entry name" value="Type_1_exporter"/>
</dbReference>
<dbReference type="SMART" id="SM00382">
    <property type="entry name" value="AAA"/>
    <property type="match status" value="1"/>
</dbReference>
<comment type="subcellular location">
    <subcellularLocation>
        <location evidence="1">Cell membrane</location>
        <topology evidence="1">Multi-pass membrane protein</topology>
    </subcellularLocation>
</comment>
<dbReference type="SUPFAM" id="SSF90123">
    <property type="entry name" value="ABC transporter transmembrane region"/>
    <property type="match status" value="1"/>
</dbReference>
<feature type="transmembrane region" description="Helical" evidence="7">
    <location>
        <begin position="62"/>
        <end position="82"/>
    </location>
</feature>
<keyword evidence="11" id="KW-1185">Reference proteome</keyword>
<dbReference type="NCBIfam" id="TIGR02857">
    <property type="entry name" value="CydD"/>
    <property type="match status" value="1"/>
</dbReference>
<dbReference type="Gene3D" id="3.40.50.300">
    <property type="entry name" value="P-loop containing nucleotide triphosphate hydrolases"/>
    <property type="match status" value="1"/>
</dbReference>
<evidence type="ECO:0000313" key="11">
    <source>
        <dbReference type="Proteomes" id="UP000282460"/>
    </source>
</evidence>
<dbReference type="PANTHER" id="PTHR24221">
    <property type="entry name" value="ATP-BINDING CASSETTE SUB-FAMILY B"/>
    <property type="match status" value="1"/>
</dbReference>
<evidence type="ECO:0000259" key="9">
    <source>
        <dbReference type="PROSITE" id="PS50929"/>
    </source>
</evidence>
<dbReference type="Pfam" id="PF00005">
    <property type="entry name" value="ABC_tran"/>
    <property type="match status" value="1"/>
</dbReference>
<dbReference type="GO" id="GO:0140359">
    <property type="term" value="F:ABC-type transporter activity"/>
    <property type="evidence" value="ECO:0007669"/>
    <property type="project" value="InterPro"/>
</dbReference>
<gene>
    <name evidence="10" type="primary">cydD</name>
    <name evidence="10" type="ORF">D9V28_03825</name>
</gene>
<protein>
    <submittedName>
        <fullName evidence="10">Thiol reductant ABC exporter subunit CydD</fullName>
    </submittedName>
</protein>
<keyword evidence="2 7" id="KW-0812">Transmembrane</keyword>
<dbReference type="PROSITE" id="PS00211">
    <property type="entry name" value="ABC_TRANSPORTER_1"/>
    <property type="match status" value="1"/>
</dbReference>
<keyword evidence="6 7" id="KW-0472">Membrane</keyword>
<evidence type="ECO:0000256" key="5">
    <source>
        <dbReference type="ARBA" id="ARBA00022989"/>
    </source>
</evidence>
<dbReference type="PROSITE" id="PS50929">
    <property type="entry name" value="ABC_TM1F"/>
    <property type="match status" value="1"/>
</dbReference>
<dbReference type="GO" id="GO:0005524">
    <property type="term" value="F:ATP binding"/>
    <property type="evidence" value="ECO:0007669"/>
    <property type="project" value="UniProtKB-KW"/>
</dbReference>
<evidence type="ECO:0000256" key="4">
    <source>
        <dbReference type="ARBA" id="ARBA00022840"/>
    </source>
</evidence>
<keyword evidence="3" id="KW-0547">Nucleotide-binding</keyword>
<feature type="domain" description="ABC transporter" evidence="8">
    <location>
        <begin position="340"/>
        <end position="550"/>
    </location>
</feature>
<dbReference type="InterPro" id="IPR036640">
    <property type="entry name" value="ABC1_TM_sf"/>
</dbReference>
<feature type="transmembrane region" description="Helical" evidence="7">
    <location>
        <begin position="162"/>
        <end position="182"/>
    </location>
</feature>
<reference evidence="10 11" key="1">
    <citation type="submission" date="2018-10" db="EMBL/GenBank/DDBJ databases">
        <authorList>
            <person name="Li J."/>
        </authorList>
    </citation>
    <scope>NUCLEOTIDE SEQUENCE [LARGE SCALE GENOMIC DNA]</scope>
    <source>
        <strain evidence="10 11">ZD1-4</strain>
    </source>
</reference>
<evidence type="ECO:0000256" key="2">
    <source>
        <dbReference type="ARBA" id="ARBA00022692"/>
    </source>
</evidence>
<dbReference type="CDD" id="cd18584">
    <property type="entry name" value="ABC_6TM_AarD_CydD"/>
    <property type="match status" value="1"/>
</dbReference>
<organism evidence="10 11">
    <name type="scientific">Mycetocola zhadangensis</name>
    <dbReference type="NCBI Taxonomy" id="1164595"/>
    <lineage>
        <taxon>Bacteria</taxon>
        <taxon>Bacillati</taxon>
        <taxon>Actinomycetota</taxon>
        <taxon>Actinomycetes</taxon>
        <taxon>Micrococcales</taxon>
        <taxon>Microbacteriaceae</taxon>
        <taxon>Mycetocola</taxon>
    </lineage>
</organism>